<evidence type="ECO:0000256" key="3">
    <source>
        <dbReference type="ARBA" id="ARBA00022692"/>
    </source>
</evidence>
<keyword evidence="4" id="KW-0732">Signal</keyword>
<dbReference type="Proteomes" id="UP001501940">
    <property type="component" value="Chromosome 4"/>
</dbReference>
<dbReference type="FunFam" id="2.60.40.10:FF:000206">
    <property type="entry name" value="Sidekick cell adhesion molecule 2"/>
    <property type="match status" value="1"/>
</dbReference>
<keyword evidence="5" id="KW-0677">Repeat</keyword>
<dbReference type="FunFam" id="2.60.40.10:FF:000028">
    <property type="entry name" value="Neuronal cell adhesion molecule"/>
    <property type="match status" value="2"/>
</dbReference>
<dbReference type="SUPFAM" id="SSF49265">
    <property type="entry name" value="Fibronectin type III"/>
    <property type="match status" value="7"/>
</dbReference>
<sequence length="2197" mass="239892">MQPGISRQRVEEPAAGSRQRMTGTGTPRTGSRCEPILLLLLLGSSCHMLHGQEVAPYLRGGGLGQQVVLEGNRLVLTCLAGGSWPLQYRWTLNNSNITDWTPQYRLSMPSLKRTDAGLYQCIVRNRMGAVIQRKTEVQVAFLENVSAEEQRKTVTQGRAAIINPPPLVSFPRPLVTWYKDGHKIIPNNRIAITMDNQLVVLATTATDAGRYHVEAVNEMTGENVTSPAVYLSISVGKKNRGSTDPESELVAAAIVIGPKDTTVVTGSEATLECVANARPVDGLVMSWRREGRRLSSGRRLVIPAATSSDAGLYVCEASLGNSTVKPVEARAHLTVMEPPTLTAQPKRKTFADLDRNVDIPCLATGVPQPRVEWYKDAVPLSKLANPRYKVTAATGLTVRRVQPGDGGIFQCFARNAAGETQAHTQLLVSSMAPTFTSPPSDQTVTDGNMALFTCQTSGAPKPAITWRKGSRVLASGSVQVSRFTLLQSGGLQIQPVSFQDSGEYTCIASNSEGAINATAMLTVWSRTVISVPPTDQRVIKGTTAVLDCNATHDPRINISFKWDRGGVAVLPTGGGRVSVRQGLLTIGQTWSGDIGDYTCTVTSQAGNDSHSARLEVIELPHSPRSLTARLNDSDSRSVLLSWLRPFDGNSPLLYYLLELSENNSPWKVYLSEVDPAVTKVSVGGLTPARTYQFRLCAVNQVGRGQYSAETQRLMLREEAPSAPPKNIVASGRTNQSIMVQWQPPPEPQLNGVLRGYVLRYRLAGLPGDYQEKNISSPETNYCLLKDLIIWTQYQIQVAAYTGAGLGVYSSPVTEYTLQGVPTAPPQEVEVVAINSTTIRFTWNPPPQQFINGINQGYKLLIWPEQSPEDVTIVTITPDYPGSRHTGLVSGLRKFTWYFGSTLCFTTPGDGPRSPPTLLQTHEDTPGPVRHLSFTEILDKSLKVSWAEPEDKNGIITGYVLRWEVSTVESSPEERSLSNSTLQYQLTGLTSTTVYTLQVAALTAAGQGVVTSSTISTGVPPELPGAPSNLVISNISPRTASIRFRPGPDGKTSMSRWIVEGQVVKEDGKEAAWRVVYQKDNQPDADTLEIPNLTPFTQYRFRMQQVNIVGSGPMSAPSRLIQTLQAAPDTHPSNFTLLSATQTSLTFSWKPLPESEYNSSPETVGYQLHVWRTDGQGEDRTEDVKEGGGSSEATVEGLNPWTQYQVQIQAFNSIGPGPWSHTVAARTAESVPSGSPVNVSAEAVSSSRILLTWSALPQAHKNGVILGYKVLYSQKDSEDPPSVQVSEGEGSVSLLLGWLQKYKVYELQVLAFTQIGDGPPSNPILTRTKEDVPGPPVRMVFPEVRLSSVRVVWQPPAFPNGIILGYQISYRLDSRDPQRWTTVEVGSNARQFTVTGLAAEQTYVFRLTARTAVGWGEEQQALVVTTERRERPQPPRKLSVPQDEVEARQLRLHWVNGGSGSSLLRYFTLQVKELPGRDWNTHTADIPHNVTSWTVDSLKPFTSYKFRMFATNDVGDSVLSRETDAATTLQDVPDEPPVILAVKPTTTTSVLVQWKRPSDGSVNGVLTGYRLYYRELPMNTSTLTEADALTTKNNTTSALITTKSTFKTVSSASLTEFELTQLKKFQRYQIVMTSYNIIGESPPSAPVVVSVGEAAPSVAPQSIRVSAVSPSILEVTWDIPPLETQNGLIQGYKIHYWERDQQNQTEKVKVIFVPDTRVHLTNLTSYTPYLVTLTAFNTAGDGPPSDPRGARTLQSAPGQPSFLSFSEVTGGSVNVSWGAPLTPNGQLEGYRVIYEPTAPVQGVSKVVTVDVKGSWQRWLKVRDLIKGATYGFSVQALTVSYGPPIQANITAQPVKGSPGSPMEMTISKTSSELTIHWSEGNVGAAPVTGYVIEARPSDEGMWDSFIRTLPASSRSVSVPLERLRSEISYEFRVIAVNRFGYGQPSTPSAALAALSERPFYEEWWFLLVMALVGLILILVLVFTLLLHGHSSKYKACGTGSVHTEQRGDTHGNKWKHVSTAEESVTLDNGGFTALELNSRTLNTKNSFLKKNGTRSPPRPSPGGLHYSDEDICNNYNGGVLTESTTLTEKPTEVSESELTDSDSEDEQPKHSFVNHYMSDPTYYNSWKRQPKGLKGMGAPFGYEECATADTEPYYQTVVTQHSTGGAYTPTGHPAHTHVNPNTNPPGSRTPVTGFSSFV</sequence>
<evidence type="ECO:0000259" key="17">
    <source>
        <dbReference type="PROSITE" id="PS50835"/>
    </source>
</evidence>
<dbReference type="InterPro" id="IPR007110">
    <property type="entry name" value="Ig-like_dom"/>
</dbReference>
<evidence type="ECO:0000313" key="19">
    <source>
        <dbReference type="Ensembl" id="ENSAOCP00000047311.1"/>
    </source>
</evidence>
<keyword evidence="12" id="KW-0393">Immunoglobulin domain</keyword>
<dbReference type="GeneID" id="111562402"/>
<dbReference type="FunFam" id="2.60.40.10:FF:000434">
    <property type="entry name" value="Sidekick cell adhesion molecule 2"/>
    <property type="match status" value="1"/>
</dbReference>
<feature type="domain" description="Fibronectin type-III" evidence="18">
    <location>
        <begin position="927"/>
        <end position="1021"/>
    </location>
</feature>
<evidence type="ECO:0000256" key="1">
    <source>
        <dbReference type="ARBA" id="ARBA00004251"/>
    </source>
</evidence>
<dbReference type="InterPro" id="IPR003961">
    <property type="entry name" value="FN3_dom"/>
</dbReference>
<dbReference type="FunFam" id="2.60.40.10:FF:000237">
    <property type="entry name" value="Sidekick cell adhesion molecule 2"/>
    <property type="match status" value="1"/>
</dbReference>
<feature type="domain" description="Fibronectin type-III" evidence="18">
    <location>
        <begin position="1025"/>
        <end position="1125"/>
    </location>
</feature>
<keyword evidence="3 16" id="KW-0812">Transmembrane</keyword>
<dbReference type="FunFam" id="2.60.40.10:FF:000202">
    <property type="entry name" value="Sidekick cell adhesion molecule 1"/>
    <property type="match status" value="1"/>
</dbReference>
<proteinExistence type="inferred from homology"/>
<evidence type="ECO:0000256" key="5">
    <source>
        <dbReference type="ARBA" id="ARBA00022737"/>
    </source>
</evidence>
<evidence type="ECO:0000256" key="7">
    <source>
        <dbReference type="ARBA" id="ARBA00022989"/>
    </source>
</evidence>
<dbReference type="InterPro" id="IPR013783">
    <property type="entry name" value="Ig-like_fold"/>
</dbReference>
<feature type="domain" description="Fibronectin type-III" evidence="18">
    <location>
        <begin position="1234"/>
        <end position="1330"/>
    </location>
</feature>
<dbReference type="CDD" id="cd00096">
    <property type="entry name" value="Ig"/>
    <property type="match status" value="1"/>
</dbReference>
<evidence type="ECO:0000259" key="18">
    <source>
        <dbReference type="PROSITE" id="PS50853"/>
    </source>
</evidence>
<evidence type="ECO:0000256" key="11">
    <source>
        <dbReference type="ARBA" id="ARBA00023180"/>
    </source>
</evidence>
<feature type="compositionally biased region" description="Acidic residues" evidence="15">
    <location>
        <begin position="2093"/>
        <end position="2104"/>
    </location>
</feature>
<comment type="similarity">
    <text evidence="14">Belongs to the sidekick family.</text>
</comment>
<evidence type="ECO:0000256" key="4">
    <source>
        <dbReference type="ARBA" id="ARBA00022729"/>
    </source>
</evidence>
<evidence type="ECO:0000256" key="16">
    <source>
        <dbReference type="SAM" id="Phobius"/>
    </source>
</evidence>
<keyword evidence="2" id="KW-1003">Cell membrane</keyword>
<dbReference type="FunFam" id="2.60.40.10:FF:000359">
    <property type="entry name" value="Sidekick cell adhesion molecule 2"/>
    <property type="match status" value="1"/>
</dbReference>
<dbReference type="PROSITE" id="PS50853">
    <property type="entry name" value="FN3"/>
    <property type="match status" value="13"/>
</dbReference>
<keyword evidence="6" id="KW-0130">Cell adhesion</keyword>
<evidence type="ECO:0000256" key="9">
    <source>
        <dbReference type="ARBA" id="ARBA00023136"/>
    </source>
</evidence>
<dbReference type="PROSITE" id="PS50835">
    <property type="entry name" value="IG_LIKE"/>
    <property type="match status" value="5"/>
</dbReference>
<evidence type="ECO:0000256" key="13">
    <source>
        <dbReference type="ARBA" id="ARBA00034103"/>
    </source>
</evidence>
<feature type="domain" description="Ig-like" evidence="17">
    <location>
        <begin position="56"/>
        <end position="138"/>
    </location>
</feature>
<feature type="domain" description="Fibronectin type-III" evidence="18">
    <location>
        <begin position="622"/>
        <end position="718"/>
    </location>
</feature>
<dbReference type="InterPro" id="IPR036179">
    <property type="entry name" value="Ig-like_dom_sf"/>
</dbReference>
<feature type="domain" description="Fibronectin type-III" evidence="18">
    <location>
        <begin position="1334"/>
        <end position="1428"/>
    </location>
</feature>
<dbReference type="FunFam" id="2.60.40.10:FF:000236">
    <property type="entry name" value="Sidekick cell adhesion molecule 2"/>
    <property type="match status" value="1"/>
</dbReference>
<feature type="region of interest" description="Disordered" evidence="15">
    <location>
        <begin position="2044"/>
        <end position="2067"/>
    </location>
</feature>
<dbReference type="GO" id="GO:0098632">
    <property type="term" value="F:cell-cell adhesion mediator activity"/>
    <property type="evidence" value="ECO:0007669"/>
    <property type="project" value="TreeGrafter"/>
</dbReference>
<evidence type="ECO:0000256" key="2">
    <source>
        <dbReference type="ARBA" id="ARBA00022475"/>
    </source>
</evidence>
<feature type="transmembrane region" description="Helical" evidence="16">
    <location>
        <begin position="1962"/>
        <end position="1985"/>
    </location>
</feature>
<evidence type="ECO:0000256" key="14">
    <source>
        <dbReference type="ARBA" id="ARBA00061621"/>
    </source>
</evidence>
<dbReference type="InterPro" id="IPR003598">
    <property type="entry name" value="Ig_sub2"/>
</dbReference>
<name>A0AAQ5Y5Y6_AMPOC</name>
<dbReference type="SUPFAM" id="SSF48726">
    <property type="entry name" value="Immunoglobulin"/>
    <property type="match status" value="6"/>
</dbReference>
<dbReference type="InterPro" id="IPR036116">
    <property type="entry name" value="FN3_sf"/>
</dbReference>
<accession>A0AAQ5Y5Y6</accession>
<dbReference type="SMART" id="SM00060">
    <property type="entry name" value="FN3"/>
    <property type="match status" value="13"/>
</dbReference>
<feature type="domain" description="Ig-like" evidence="17">
    <location>
        <begin position="433"/>
        <end position="522"/>
    </location>
</feature>
<dbReference type="CTD" id="555553"/>
<evidence type="ECO:0008006" key="21">
    <source>
        <dbReference type="Google" id="ProtNLM"/>
    </source>
</evidence>
<protein>
    <recommendedName>
        <fullName evidence="21">Sidekick cell adhesion molecule 1a</fullName>
    </recommendedName>
</protein>
<feature type="domain" description="Fibronectin type-III" evidence="18">
    <location>
        <begin position="1433"/>
        <end position="1530"/>
    </location>
</feature>
<dbReference type="Pfam" id="PF13895">
    <property type="entry name" value="Ig_2"/>
    <property type="match status" value="1"/>
</dbReference>
<feature type="domain" description="Ig-like" evidence="17">
    <location>
        <begin position="339"/>
        <end position="429"/>
    </location>
</feature>
<feature type="domain" description="Ig-like" evidence="17">
    <location>
        <begin position="526"/>
        <end position="615"/>
    </location>
</feature>
<dbReference type="GO" id="GO:0030424">
    <property type="term" value="C:axon"/>
    <property type="evidence" value="ECO:0007669"/>
    <property type="project" value="TreeGrafter"/>
</dbReference>
<evidence type="ECO:0000256" key="10">
    <source>
        <dbReference type="ARBA" id="ARBA00023157"/>
    </source>
</evidence>
<dbReference type="PRINTS" id="PR00014">
    <property type="entry name" value="FNTYPEIII"/>
</dbReference>
<dbReference type="SMART" id="SM00408">
    <property type="entry name" value="IGc2"/>
    <property type="match status" value="6"/>
</dbReference>
<evidence type="ECO:0000313" key="20">
    <source>
        <dbReference type="Proteomes" id="UP001501940"/>
    </source>
</evidence>
<dbReference type="InterPro" id="IPR013098">
    <property type="entry name" value="Ig_I-set"/>
</dbReference>
<keyword evidence="7 16" id="KW-1133">Transmembrane helix</keyword>
<reference evidence="19 20" key="1">
    <citation type="submission" date="2022-01" db="EMBL/GenBank/DDBJ databases">
        <title>A chromosome-scale genome assembly of the false clownfish, Amphiprion ocellaris.</title>
        <authorList>
            <person name="Ryu T."/>
        </authorList>
    </citation>
    <scope>NUCLEOTIDE SEQUENCE [LARGE SCALE GENOMIC DNA]</scope>
</reference>
<feature type="domain" description="Fibronectin type-III" evidence="18">
    <location>
        <begin position="1758"/>
        <end position="1855"/>
    </location>
</feature>
<evidence type="ECO:0000256" key="6">
    <source>
        <dbReference type="ARBA" id="ARBA00022889"/>
    </source>
</evidence>
<dbReference type="CDD" id="cd00063">
    <property type="entry name" value="FN3"/>
    <property type="match status" value="13"/>
</dbReference>
<feature type="domain" description="Ig-like" evidence="17">
    <location>
        <begin position="245"/>
        <end position="328"/>
    </location>
</feature>
<evidence type="ECO:0000256" key="12">
    <source>
        <dbReference type="ARBA" id="ARBA00023319"/>
    </source>
</evidence>
<dbReference type="GO" id="GO:0007420">
    <property type="term" value="P:brain development"/>
    <property type="evidence" value="ECO:0007669"/>
    <property type="project" value="TreeGrafter"/>
</dbReference>
<evidence type="ECO:0000256" key="15">
    <source>
        <dbReference type="SAM" id="MobiDB-lite"/>
    </source>
</evidence>
<feature type="domain" description="Fibronectin type-III" evidence="18">
    <location>
        <begin position="1535"/>
        <end position="1653"/>
    </location>
</feature>
<dbReference type="FunFam" id="2.60.40.10:FF:000360">
    <property type="entry name" value="Sidekick cell adhesion molecule 2"/>
    <property type="match status" value="1"/>
</dbReference>
<dbReference type="PANTHER" id="PTHR44170">
    <property type="entry name" value="PROTEIN SIDEKICK"/>
    <property type="match status" value="1"/>
</dbReference>
<feature type="domain" description="Fibronectin type-III" evidence="18">
    <location>
        <begin position="723"/>
        <end position="819"/>
    </location>
</feature>
<dbReference type="Pfam" id="PF07679">
    <property type="entry name" value="I-set"/>
    <property type="match status" value="4"/>
</dbReference>
<dbReference type="Gene3D" id="2.60.40.10">
    <property type="entry name" value="Immunoglobulins"/>
    <property type="match status" value="19"/>
</dbReference>
<dbReference type="Ensembl" id="ENSAOCT00000065640.1">
    <property type="protein sequence ID" value="ENSAOCP00000047311.1"/>
    <property type="gene ID" value="ENSAOCG00000000856.2"/>
</dbReference>
<feature type="compositionally biased region" description="Basic and acidic residues" evidence="15">
    <location>
        <begin position="1173"/>
        <end position="1185"/>
    </location>
</feature>
<feature type="compositionally biased region" description="Polar residues" evidence="15">
    <location>
        <begin position="19"/>
        <end position="29"/>
    </location>
</feature>
<feature type="domain" description="Fibronectin type-III" evidence="18">
    <location>
        <begin position="1856"/>
        <end position="1954"/>
    </location>
</feature>
<dbReference type="FunFam" id="2.60.40.10:FF:000177">
    <property type="entry name" value="Sidekick cell adhesion molecule 2"/>
    <property type="match status" value="1"/>
</dbReference>
<keyword evidence="20" id="KW-1185">Reference proteome</keyword>
<comment type="subcellular location">
    <subcellularLocation>
        <location evidence="1">Cell membrane</location>
        <topology evidence="1">Single-pass type I membrane protein</topology>
    </subcellularLocation>
    <subcellularLocation>
        <location evidence="13">Synapse</location>
    </subcellularLocation>
</comment>
<feature type="compositionally biased region" description="Polar residues" evidence="15">
    <location>
        <begin position="2177"/>
        <end position="2197"/>
    </location>
</feature>
<organism evidence="19 20">
    <name type="scientific">Amphiprion ocellaris</name>
    <name type="common">Clown anemonefish</name>
    <dbReference type="NCBI Taxonomy" id="80972"/>
    <lineage>
        <taxon>Eukaryota</taxon>
        <taxon>Metazoa</taxon>
        <taxon>Chordata</taxon>
        <taxon>Craniata</taxon>
        <taxon>Vertebrata</taxon>
        <taxon>Euteleostomi</taxon>
        <taxon>Actinopterygii</taxon>
        <taxon>Neopterygii</taxon>
        <taxon>Teleostei</taxon>
        <taxon>Neoteleostei</taxon>
        <taxon>Acanthomorphata</taxon>
        <taxon>Ovalentaria</taxon>
        <taxon>Pomacentridae</taxon>
        <taxon>Amphiprion</taxon>
    </lineage>
</organism>
<dbReference type="GO" id="GO:0005886">
    <property type="term" value="C:plasma membrane"/>
    <property type="evidence" value="ECO:0007669"/>
    <property type="project" value="UniProtKB-SubCell"/>
</dbReference>
<dbReference type="RefSeq" id="XP_054865943.1">
    <property type="nucleotide sequence ID" value="XM_055009968.1"/>
</dbReference>
<feature type="region of interest" description="Disordered" evidence="15">
    <location>
        <begin position="1173"/>
        <end position="1195"/>
    </location>
</feature>
<keyword evidence="11" id="KW-0325">Glycoprotein</keyword>
<dbReference type="Pfam" id="PF13927">
    <property type="entry name" value="Ig_3"/>
    <property type="match status" value="1"/>
</dbReference>
<feature type="domain" description="Fibronectin type-III" evidence="18">
    <location>
        <begin position="824"/>
        <end position="923"/>
    </location>
</feature>
<reference evidence="19" key="2">
    <citation type="submission" date="2025-08" db="UniProtKB">
        <authorList>
            <consortium name="Ensembl"/>
        </authorList>
    </citation>
    <scope>IDENTIFICATION</scope>
</reference>
<reference evidence="19" key="3">
    <citation type="submission" date="2025-09" db="UniProtKB">
        <authorList>
            <consortium name="Ensembl"/>
        </authorList>
    </citation>
    <scope>IDENTIFICATION</scope>
</reference>
<dbReference type="GO" id="GO:0007411">
    <property type="term" value="P:axon guidance"/>
    <property type="evidence" value="ECO:0007669"/>
    <property type="project" value="TreeGrafter"/>
</dbReference>
<feature type="domain" description="Fibronectin type-III" evidence="18">
    <location>
        <begin position="1658"/>
        <end position="1754"/>
    </location>
</feature>
<dbReference type="FunFam" id="2.60.40.10:FF:000209">
    <property type="entry name" value="Sidekick cell adhesion molecule 2"/>
    <property type="match status" value="1"/>
</dbReference>
<evidence type="ECO:0000256" key="8">
    <source>
        <dbReference type="ARBA" id="ARBA00023018"/>
    </source>
</evidence>
<keyword evidence="10" id="KW-1015">Disulfide bond</keyword>
<keyword evidence="9 16" id="KW-0472">Membrane</keyword>
<dbReference type="InterPro" id="IPR003599">
    <property type="entry name" value="Ig_sub"/>
</dbReference>
<dbReference type="FunFam" id="2.60.40.10:FF:000231">
    <property type="entry name" value="Sidekick cell adhesion molecule 2"/>
    <property type="match status" value="1"/>
</dbReference>
<dbReference type="Pfam" id="PF00041">
    <property type="entry name" value="fn3"/>
    <property type="match status" value="13"/>
</dbReference>
<dbReference type="PANTHER" id="PTHR44170:SF49">
    <property type="entry name" value="PROTEIN SIDEKICK-1 ISOFORM X1"/>
    <property type="match status" value="1"/>
</dbReference>
<feature type="region of interest" description="Disordered" evidence="15">
    <location>
        <begin position="1"/>
        <end position="29"/>
    </location>
</feature>
<feature type="domain" description="Fibronectin type-III" evidence="18">
    <location>
        <begin position="1130"/>
        <end position="1229"/>
    </location>
</feature>
<dbReference type="SMART" id="SM00409">
    <property type="entry name" value="IG"/>
    <property type="match status" value="6"/>
</dbReference>
<dbReference type="FunFam" id="2.60.40.10:FF:000158">
    <property type="entry name" value="Sidekick cell adhesion molecule 2"/>
    <property type="match status" value="1"/>
</dbReference>
<feature type="region of interest" description="Disordered" evidence="15">
    <location>
        <begin position="2081"/>
        <end position="2113"/>
    </location>
</feature>
<dbReference type="GeneTree" id="ENSGT00940000157747"/>
<dbReference type="GO" id="GO:0045202">
    <property type="term" value="C:synapse"/>
    <property type="evidence" value="ECO:0007669"/>
    <property type="project" value="UniProtKB-SubCell"/>
</dbReference>
<dbReference type="FunFam" id="2.60.40.10:FF:000301">
    <property type="entry name" value="Sidekick cell adhesion molecule 2"/>
    <property type="match status" value="1"/>
</dbReference>
<keyword evidence="8" id="KW-0770">Synapse</keyword>
<feature type="region of interest" description="Disordered" evidence="15">
    <location>
        <begin position="2167"/>
        <end position="2197"/>
    </location>
</feature>